<comment type="similarity">
    <text evidence="1">Belongs to the bacterial ring-hydroxylating dioxygenase alpha subunit family.</text>
</comment>
<evidence type="ECO:0000256" key="1">
    <source>
        <dbReference type="ARBA" id="ARBA00008751"/>
    </source>
</evidence>
<dbReference type="CDD" id="cd03469">
    <property type="entry name" value="Rieske_RO_Alpha_N"/>
    <property type="match status" value="1"/>
</dbReference>
<keyword evidence="11" id="KW-1185">Reference proteome</keyword>
<dbReference type="PRINTS" id="PR00090">
    <property type="entry name" value="RNGDIOXGNASE"/>
</dbReference>
<reference evidence="10 11" key="1">
    <citation type="journal article" date="2014" name="Nature">
        <title>An environmental bacterial taxon with a large and distinct metabolic repertoire.</title>
        <authorList>
            <person name="Wilson M.C."/>
            <person name="Mori T."/>
            <person name="Ruckert C."/>
            <person name="Uria A.R."/>
            <person name="Helf M.J."/>
            <person name="Takada K."/>
            <person name="Gernert C."/>
            <person name="Steffens U.A."/>
            <person name="Heycke N."/>
            <person name="Schmitt S."/>
            <person name="Rinke C."/>
            <person name="Helfrich E.J."/>
            <person name="Brachmann A.O."/>
            <person name="Gurgui C."/>
            <person name="Wakimoto T."/>
            <person name="Kracht M."/>
            <person name="Crusemann M."/>
            <person name="Hentschel U."/>
            <person name="Abe I."/>
            <person name="Matsunaga S."/>
            <person name="Kalinowski J."/>
            <person name="Takeyama H."/>
            <person name="Piel J."/>
        </authorList>
    </citation>
    <scope>NUCLEOTIDE SEQUENCE [LARGE SCALE GENOMIC DNA]</scope>
    <source>
        <strain evidence="11">TSY1</strain>
    </source>
</reference>
<dbReference type="PANTHER" id="PTHR43756">
    <property type="entry name" value="CHOLINE MONOOXYGENASE, CHLOROPLASTIC"/>
    <property type="match status" value="1"/>
</dbReference>
<evidence type="ECO:0000256" key="4">
    <source>
        <dbReference type="ARBA" id="ARBA00022964"/>
    </source>
</evidence>
<dbReference type="Proteomes" id="UP000019141">
    <property type="component" value="Unassembled WGS sequence"/>
</dbReference>
<evidence type="ECO:0000259" key="9">
    <source>
        <dbReference type="PROSITE" id="PS51296"/>
    </source>
</evidence>
<evidence type="ECO:0000313" key="10">
    <source>
        <dbReference type="EMBL" id="ETW96784.1"/>
    </source>
</evidence>
<dbReference type="InterPro" id="IPR015881">
    <property type="entry name" value="ARHD_Rieske_2Fe_2S"/>
</dbReference>
<dbReference type="InterPro" id="IPR036922">
    <property type="entry name" value="Rieske_2Fe-2S_sf"/>
</dbReference>
<keyword evidence="5" id="KW-0560">Oxidoreductase</keyword>
<keyword evidence="3" id="KW-0479">Metal-binding</keyword>
<dbReference type="PROSITE" id="PS51296">
    <property type="entry name" value="RIESKE"/>
    <property type="match status" value="1"/>
</dbReference>
<dbReference type="HOGENOM" id="CLU_026244_4_0_7"/>
<dbReference type="GO" id="GO:0051213">
    <property type="term" value="F:dioxygenase activity"/>
    <property type="evidence" value="ECO:0007669"/>
    <property type="project" value="UniProtKB-KW"/>
</dbReference>
<dbReference type="PANTHER" id="PTHR43756:SF1">
    <property type="entry name" value="3-PHENYLPROPIONATE_CINNAMIC ACID DIOXYGENASE SUBUNIT ALPHA"/>
    <property type="match status" value="1"/>
</dbReference>
<accession>W4LFY9</accession>
<dbReference type="PATRIC" id="fig|1429438.4.peg.4825"/>
<proteinExistence type="inferred from homology"/>
<dbReference type="Pfam" id="PF00848">
    <property type="entry name" value="Ring_hydroxyl_A"/>
    <property type="match status" value="1"/>
</dbReference>
<dbReference type="Gene3D" id="2.102.10.10">
    <property type="entry name" value="Rieske [2Fe-2S] iron-sulphur domain"/>
    <property type="match status" value="1"/>
</dbReference>
<dbReference type="InterPro" id="IPR017941">
    <property type="entry name" value="Rieske_2Fe-2S"/>
</dbReference>
<dbReference type="GO" id="GO:0005506">
    <property type="term" value="F:iron ion binding"/>
    <property type="evidence" value="ECO:0007669"/>
    <property type="project" value="InterPro"/>
</dbReference>
<organism evidence="10 11">
    <name type="scientific">Entotheonella factor</name>
    <dbReference type="NCBI Taxonomy" id="1429438"/>
    <lineage>
        <taxon>Bacteria</taxon>
        <taxon>Pseudomonadati</taxon>
        <taxon>Nitrospinota/Tectimicrobiota group</taxon>
        <taxon>Candidatus Tectimicrobiota</taxon>
        <taxon>Candidatus Entotheonellia</taxon>
        <taxon>Candidatus Entotheonellales</taxon>
        <taxon>Candidatus Entotheonellaceae</taxon>
        <taxon>Candidatus Entotheonella</taxon>
    </lineage>
</organism>
<gene>
    <name evidence="10" type="ORF">ETSY1_25220</name>
</gene>
<keyword evidence="7" id="KW-0411">Iron-sulfur</keyword>
<evidence type="ECO:0000256" key="3">
    <source>
        <dbReference type="ARBA" id="ARBA00022723"/>
    </source>
</evidence>
<evidence type="ECO:0000256" key="6">
    <source>
        <dbReference type="ARBA" id="ARBA00023004"/>
    </source>
</evidence>
<evidence type="ECO:0000256" key="5">
    <source>
        <dbReference type="ARBA" id="ARBA00023002"/>
    </source>
</evidence>
<keyword evidence="2" id="KW-0001">2Fe-2S</keyword>
<dbReference type="InterPro" id="IPR015879">
    <property type="entry name" value="Ring_hydroxy_dOase_asu_C_dom"/>
</dbReference>
<dbReference type="SUPFAM" id="SSF50022">
    <property type="entry name" value="ISP domain"/>
    <property type="match status" value="1"/>
</dbReference>
<sequence>MGHNAFENLIVDNPADRLFRVNRRAFTDPSILEAERVGVFDRSWIYAGHESEIPEPGDFRARDVAGRPVILARGSDGEVRVLLNTCTHRGTLVCRESSGNTKTFQCPYHAWTFSNQGDLIGIPREEAYSGAFDRRELALATAPRMELYRGFIFISFNPQVDDLVDYLAGARAYLDLVCDQSEVGMEIVSGTQSYCMRANWKLLVENSIDGYHAPITHQRYVEFLYETGVDKSYIQNRWTGQGLALGNGHSVIVNEPMGGRPIAHWTPMFGKAKKAELAAMRQKLTERFGEERAYKIAQTSRNLFIFPNLIINDIMAITIRTFFPTTPDYMDITAWALAPVDESEENRHLRLDNFLTFLGPGGFATPDDVDMLEGCQKGFANREVGWSDISRGMHRDEPWSNDELQIRTFWRQWHELILQAQPADALTGF</sequence>
<dbReference type="AlphaFoldDB" id="W4LFY9"/>
<dbReference type="Pfam" id="PF00355">
    <property type="entry name" value="Rieske"/>
    <property type="match status" value="1"/>
</dbReference>
<dbReference type="PROSITE" id="PS00570">
    <property type="entry name" value="RING_HYDROXYL_ALPHA"/>
    <property type="match status" value="1"/>
</dbReference>
<feature type="domain" description="Rieske" evidence="9">
    <location>
        <begin position="45"/>
        <end position="126"/>
    </location>
</feature>
<keyword evidence="4" id="KW-0223">Dioxygenase</keyword>
<evidence type="ECO:0000313" key="11">
    <source>
        <dbReference type="Proteomes" id="UP000019141"/>
    </source>
</evidence>
<dbReference type="EMBL" id="AZHW01000743">
    <property type="protein sequence ID" value="ETW96784.1"/>
    <property type="molecule type" value="Genomic_DNA"/>
</dbReference>
<name>W4LFY9_ENTF1</name>
<dbReference type="SUPFAM" id="SSF55961">
    <property type="entry name" value="Bet v1-like"/>
    <property type="match status" value="1"/>
</dbReference>
<evidence type="ECO:0000256" key="2">
    <source>
        <dbReference type="ARBA" id="ARBA00022714"/>
    </source>
</evidence>
<dbReference type="InterPro" id="IPR001663">
    <property type="entry name" value="Rng_hydr_dOase-A"/>
</dbReference>
<evidence type="ECO:0000256" key="7">
    <source>
        <dbReference type="ARBA" id="ARBA00023014"/>
    </source>
</evidence>
<keyword evidence="6" id="KW-0408">Iron</keyword>
<keyword evidence="8" id="KW-0520">NAD</keyword>
<evidence type="ECO:0000256" key="8">
    <source>
        <dbReference type="ARBA" id="ARBA00023027"/>
    </source>
</evidence>
<dbReference type="Gene3D" id="3.90.380.10">
    <property type="entry name" value="Naphthalene 1,2-dioxygenase Alpha Subunit, Chain A, domain 1"/>
    <property type="match status" value="1"/>
</dbReference>
<dbReference type="GO" id="GO:0051537">
    <property type="term" value="F:2 iron, 2 sulfur cluster binding"/>
    <property type="evidence" value="ECO:0007669"/>
    <property type="project" value="UniProtKB-KW"/>
</dbReference>
<protein>
    <recommendedName>
        <fullName evidence="9">Rieske domain-containing protein</fullName>
    </recommendedName>
</protein>
<comment type="caution">
    <text evidence="10">The sequence shown here is derived from an EMBL/GenBank/DDBJ whole genome shotgun (WGS) entry which is preliminary data.</text>
</comment>
<dbReference type="CDD" id="cd08879">
    <property type="entry name" value="RHO_alpha_C_AntDO-like"/>
    <property type="match status" value="1"/>
</dbReference>